<proteinExistence type="predicted"/>
<protein>
    <recommendedName>
        <fullName evidence="4">RRM domain-containing protein</fullName>
    </recommendedName>
</protein>
<accession>A0A445CUG1</accession>
<dbReference type="SMART" id="SM00360">
    <property type="entry name" value="RRM"/>
    <property type="match status" value="1"/>
</dbReference>
<dbReference type="PANTHER" id="PTHR48037:SF1">
    <property type="entry name" value="RRM DOMAIN-CONTAINING PROTEIN"/>
    <property type="match status" value="1"/>
</dbReference>
<evidence type="ECO:0000259" key="4">
    <source>
        <dbReference type="PROSITE" id="PS50102"/>
    </source>
</evidence>
<evidence type="ECO:0000256" key="3">
    <source>
        <dbReference type="SAM" id="MobiDB-lite"/>
    </source>
</evidence>
<dbReference type="Gene3D" id="3.30.70.330">
    <property type="match status" value="1"/>
</dbReference>
<keyword evidence="1 2" id="KW-0694">RNA-binding</keyword>
<reference evidence="5 6" key="1">
    <citation type="submission" date="2019-01" db="EMBL/GenBank/DDBJ databases">
        <title>Sequencing of cultivated peanut Arachis hypogaea provides insights into genome evolution and oil improvement.</title>
        <authorList>
            <person name="Chen X."/>
        </authorList>
    </citation>
    <scope>NUCLEOTIDE SEQUENCE [LARGE SCALE GENOMIC DNA]</scope>
    <source>
        <strain evidence="6">cv. Fuhuasheng</strain>
        <tissue evidence="5">Leaves</tissue>
    </source>
</reference>
<dbReference type="GO" id="GO:0003723">
    <property type="term" value="F:RNA binding"/>
    <property type="evidence" value="ECO:0007669"/>
    <property type="project" value="UniProtKB-UniRule"/>
</dbReference>
<dbReference type="Pfam" id="PF00076">
    <property type="entry name" value="RRM_1"/>
    <property type="match status" value="1"/>
</dbReference>
<dbReference type="PANTHER" id="PTHR48037">
    <property type="entry name" value="ATPASE E1"/>
    <property type="match status" value="1"/>
</dbReference>
<evidence type="ECO:0000256" key="1">
    <source>
        <dbReference type="ARBA" id="ARBA00022884"/>
    </source>
</evidence>
<evidence type="ECO:0000313" key="6">
    <source>
        <dbReference type="Proteomes" id="UP000289738"/>
    </source>
</evidence>
<dbReference type="FunFam" id="3.30.70.330:FF:000557">
    <property type="entry name" value="Peptidyl-prolyl cis-trans isomerase"/>
    <property type="match status" value="1"/>
</dbReference>
<dbReference type="AlphaFoldDB" id="A0A445CUG1"/>
<feature type="domain" description="RRM" evidence="4">
    <location>
        <begin position="217"/>
        <end position="295"/>
    </location>
</feature>
<dbReference type="STRING" id="3818.A0A445CUG1"/>
<evidence type="ECO:0000256" key="2">
    <source>
        <dbReference type="PROSITE-ProRule" id="PRU00176"/>
    </source>
</evidence>
<dbReference type="CDD" id="cd12347">
    <property type="entry name" value="RRM_PPIE"/>
    <property type="match status" value="1"/>
</dbReference>
<dbReference type="InterPro" id="IPR000504">
    <property type="entry name" value="RRM_dom"/>
</dbReference>
<dbReference type="PROSITE" id="PS50102">
    <property type="entry name" value="RRM"/>
    <property type="match status" value="1"/>
</dbReference>
<dbReference type="InterPro" id="IPR035979">
    <property type="entry name" value="RBD_domain_sf"/>
</dbReference>
<gene>
    <name evidence="5" type="ORF">Ahy_A06g029867</name>
</gene>
<comment type="caution">
    <text evidence="5">The sequence shown here is derived from an EMBL/GenBank/DDBJ whole genome shotgun (WGS) entry which is preliminary data.</text>
</comment>
<dbReference type="EMBL" id="SDMP01000006">
    <property type="protein sequence ID" value="RYR54559.1"/>
    <property type="molecule type" value="Genomic_DNA"/>
</dbReference>
<organism evidence="5 6">
    <name type="scientific">Arachis hypogaea</name>
    <name type="common">Peanut</name>
    <dbReference type="NCBI Taxonomy" id="3818"/>
    <lineage>
        <taxon>Eukaryota</taxon>
        <taxon>Viridiplantae</taxon>
        <taxon>Streptophyta</taxon>
        <taxon>Embryophyta</taxon>
        <taxon>Tracheophyta</taxon>
        <taxon>Spermatophyta</taxon>
        <taxon>Magnoliopsida</taxon>
        <taxon>eudicotyledons</taxon>
        <taxon>Gunneridae</taxon>
        <taxon>Pentapetalae</taxon>
        <taxon>rosids</taxon>
        <taxon>fabids</taxon>
        <taxon>Fabales</taxon>
        <taxon>Fabaceae</taxon>
        <taxon>Papilionoideae</taxon>
        <taxon>50 kb inversion clade</taxon>
        <taxon>dalbergioids sensu lato</taxon>
        <taxon>Dalbergieae</taxon>
        <taxon>Pterocarpus clade</taxon>
        <taxon>Arachis</taxon>
    </lineage>
</organism>
<feature type="compositionally biased region" description="Basic and acidic residues" evidence="3">
    <location>
        <begin position="323"/>
        <end position="334"/>
    </location>
</feature>
<dbReference type="Proteomes" id="UP000289738">
    <property type="component" value="Chromosome A06"/>
</dbReference>
<dbReference type="SUPFAM" id="SSF54928">
    <property type="entry name" value="RNA-binding domain, RBD"/>
    <property type="match status" value="1"/>
</dbReference>
<feature type="compositionally biased region" description="Basic and acidic residues" evidence="3">
    <location>
        <begin position="342"/>
        <end position="356"/>
    </location>
</feature>
<keyword evidence="6" id="KW-1185">Reference proteome</keyword>
<evidence type="ECO:0000313" key="5">
    <source>
        <dbReference type="EMBL" id="RYR54559.1"/>
    </source>
</evidence>
<feature type="region of interest" description="Disordered" evidence="3">
    <location>
        <begin position="323"/>
        <end position="376"/>
    </location>
</feature>
<sequence>MNLKEERDQNPFLPHLCSSKFTKLKVQTLKPSFSTTAARTAAARPAPATQSSFGCPLFFLIQESHLIPRAGRQSLVFVCSVVLLPSSVALRHHSLRLVVVLEVSNPPIAASSSSSASWSLPFVCSAAALPIHHCLRVVIVAWPSSPSRFCPSAQSAQKSERRFRILLVLLSCSDITRTTVTCFAPDNQLRNSFLTTLRVTKRGQETMAAMMQGVQKNTLYVGGLAEEVNESILHAAFIPFGDIKDVKTPLDQATQKHRSFGFVTFLEREDAAAAMDNMDGAELYGRVLTVNYALPEKIKGGEQGWAAQPIWADADTWFERQQQEEEMRRLEAESRAANQAAEDLRRKKAAEEREGEKEDEIDPMAKAEAEALQQNN</sequence>
<name>A0A445CUG1_ARAHY</name>
<dbReference type="InterPro" id="IPR012677">
    <property type="entry name" value="Nucleotide-bd_a/b_plait_sf"/>
</dbReference>
<dbReference type="InterPro" id="IPR034168">
    <property type="entry name" value="PPIE_RRM"/>
</dbReference>